<feature type="domain" description="Spore protein YkvP/CgeB glycosyl transferase-like" evidence="1">
    <location>
        <begin position="202"/>
        <end position="311"/>
    </location>
</feature>
<comment type="caution">
    <text evidence="2">The sequence shown here is derived from an EMBL/GenBank/DDBJ whole genome shotgun (WGS) entry which is preliminary data.</text>
</comment>
<keyword evidence="3" id="KW-1185">Reference proteome</keyword>
<accession>A0A944CN49</accession>
<protein>
    <submittedName>
        <fullName evidence="2">Glycosyltransferase family 1 protein</fullName>
    </submittedName>
</protein>
<gene>
    <name evidence="2" type="ORF">DYI25_17725</name>
</gene>
<organism evidence="2 3">
    <name type="scientific">Mesobacillus boroniphilus</name>
    <dbReference type="NCBI Taxonomy" id="308892"/>
    <lineage>
        <taxon>Bacteria</taxon>
        <taxon>Bacillati</taxon>
        <taxon>Bacillota</taxon>
        <taxon>Bacilli</taxon>
        <taxon>Bacillales</taxon>
        <taxon>Bacillaceae</taxon>
        <taxon>Mesobacillus</taxon>
    </lineage>
</organism>
<evidence type="ECO:0000259" key="1">
    <source>
        <dbReference type="Pfam" id="PF13524"/>
    </source>
</evidence>
<evidence type="ECO:0000313" key="3">
    <source>
        <dbReference type="Proteomes" id="UP000761411"/>
    </source>
</evidence>
<dbReference type="Pfam" id="PF13524">
    <property type="entry name" value="Glyco_trans_1_2"/>
    <property type="match status" value="1"/>
</dbReference>
<dbReference type="Proteomes" id="UP000761411">
    <property type="component" value="Unassembled WGS sequence"/>
</dbReference>
<proteinExistence type="predicted"/>
<name>A0A944CN49_9BACI</name>
<dbReference type="RefSeq" id="WP_213371425.1">
    <property type="nucleotide sequence ID" value="NZ_QTKX01000003.1"/>
</dbReference>
<reference evidence="2 3" key="1">
    <citation type="journal article" date="2021" name="Microorganisms">
        <title>Bacterial Dimethylsulfoniopropionate Biosynthesis in the East China Sea.</title>
        <authorList>
            <person name="Liu J."/>
            <person name="Zhang Y."/>
            <person name="Liu J."/>
            <person name="Zhong H."/>
            <person name="Williams B.T."/>
            <person name="Zheng Y."/>
            <person name="Curson A.R.J."/>
            <person name="Sun C."/>
            <person name="Sun H."/>
            <person name="Song D."/>
            <person name="Wagner Mackenzie B."/>
            <person name="Bermejo Martinez A."/>
            <person name="Todd J.D."/>
            <person name="Zhang X.H."/>
        </authorList>
    </citation>
    <scope>NUCLEOTIDE SEQUENCE [LARGE SCALE GENOMIC DNA]</scope>
    <source>
        <strain evidence="2 3">ESS08</strain>
    </source>
</reference>
<evidence type="ECO:0000313" key="2">
    <source>
        <dbReference type="EMBL" id="MBS8266264.1"/>
    </source>
</evidence>
<dbReference type="InterPro" id="IPR055259">
    <property type="entry name" value="YkvP/CgeB_Glyco_trans-like"/>
</dbReference>
<sequence>MKEKLKILLLVKPFWIKFPKHKPKYETIAALENDAEVRYWHKDGNIKDILRRIDFKPDFILQYDVAWGYAFSPIISGLGQIDIPKGSIVIDVHYFPYVRRQYFEDTNMDMIFSLTKSPFLKTFPEYKEKFRWWPFSINPTIFKDWQLEKDIDYLLMGQVYDHDGQNNTNTPKGRYPFREEVLKKMKEVDGFVHHAHPGHDAPEAAILNEKYARELNRSKIFFTCGGQYKYPVLKYFEALACRTLLLAEPVQDILDLGFKEGQHFVACDLSNFQEKAQYYRDHEKERQLIADNGYRFIHENHTNEARAKQMVQYIQEYLDGQKK</sequence>
<dbReference type="EMBL" id="QTKX01000003">
    <property type="protein sequence ID" value="MBS8266264.1"/>
    <property type="molecule type" value="Genomic_DNA"/>
</dbReference>
<dbReference type="AlphaFoldDB" id="A0A944CN49"/>